<accession>A0A7L1E2R1</accession>
<proteinExistence type="predicted"/>
<dbReference type="CDD" id="cd00051">
    <property type="entry name" value="EFh"/>
    <property type="match status" value="2"/>
</dbReference>
<dbReference type="Pfam" id="PF13499">
    <property type="entry name" value="EF-hand_7"/>
    <property type="match status" value="1"/>
</dbReference>
<feature type="non-terminal residue" evidence="6">
    <location>
        <position position="1"/>
    </location>
</feature>
<feature type="region of interest" description="Disordered" evidence="4">
    <location>
        <begin position="1"/>
        <end position="76"/>
    </location>
</feature>
<dbReference type="AlphaFoldDB" id="A0A7L1E2R1"/>
<dbReference type="GO" id="GO:0005509">
    <property type="term" value="F:calcium ion binding"/>
    <property type="evidence" value="ECO:0007669"/>
    <property type="project" value="InterPro"/>
</dbReference>
<dbReference type="PROSITE" id="PS50222">
    <property type="entry name" value="EF_HAND_2"/>
    <property type="match status" value="2"/>
</dbReference>
<dbReference type="FunFam" id="1.10.238.10:FF:000037">
    <property type="entry name" value="calcium-binding protein 1 isoform X2"/>
    <property type="match status" value="1"/>
</dbReference>
<dbReference type="GO" id="GO:0005246">
    <property type="term" value="F:calcium channel regulator activity"/>
    <property type="evidence" value="ECO:0007669"/>
    <property type="project" value="TreeGrafter"/>
</dbReference>
<keyword evidence="7" id="KW-1185">Reference proteome</keyword>
<dbReference type="EMBL" id="VXBF01005223">
    <property type="protein sequence ID" value="NXM83591.1"/>
    <property type="molecule type" value="Genomic_DNA"/>
</dbReference>
<feature type="non-terminal residue" evidence="6">
    <location>
        <position position="267"/>
    </location>
</feature>
<feature type="domain" description="EF-hand" evidence="5">
    <location>
        <begin position="97"/>
        <end position="132"/>
    </location>
</feature>
<evidence type="ECO:0000256" key="4">
    <source>
        <dbReference type="SAM" id="MobiDB-lite"/>
    </source>
</evidence>
<dbReference type="InterPro" id="IPR002048">
    <property type="entry name" value="EF_hand_dom"/>
</dbReference>
<dbReference type="Gene3D" id="1.10.238.10">
    <property type="entry name" value="EF-hand"/>
    <property type="match status" value="2"/>
</dbReference>
<reference evidence="6 7" key="1">
    <citation type="submission" date="2019-09" db="EMBL/GenBank/DDBJ databases">
        <title>Bird 10,000 Genomes (B10K) Project - Family phase.</title>
        <authorList>
            <person name="Zhang G."/>
        </authorList>
    </citation>
    <scope>NUCLEOTIDE SEQUENCE [LARGE SCALE GENOMIC DNA]</scope>
    <source>
        <strain evidence="6">B10K-DU-001-74</strain>
        <tissue evidence="6">Muscle</tissue>
    </source>
</reference>
<sequence>PPGPGPMPRSHGDKGTSKDKEPPQKGKGGHEEVEKPSKTPEDAGAPAPKNSDSESRHGSHGQKGGKKGPADPHAAATKTYSPFLNTVFGKERELSPEELDELLDAFKEFDTDQDGYISYKDLGECMRTLGYMPTEMELIEISQHIKMRSEWGRGQGEDQGVTGVLRVSIPATVGGRVDFEDFVQMMGPKLREETAHMVGVRELKIAFREFDMNGDGEISTAEMREAIAALLGEQLKAQEVDEILQDVDLNGDGHVDFDGERTPPSPG</sequence>
<evidence type="ECO:0000256" key="1">
    <source>
        <dbReference type="ARBA" id="ARBA00022723"/>
    </source>
</evidence>
<name>A0A7L1E2R1_OENON</name>
<feature type="domain" description="EF-hand" evidence="5">
    <location>
        <begin position="198"/>
        <end position="233"/>
    </location>
</feature>
<keyword evidence="2" id="KW-0677">Repeat</keyword>
<dbReference type="InterPro" id="IPR043582">
    <property type="entry name" value="CaBP1/2/4/5"/>
</dbReference>
<gene>
    <name evidence="6" type="primary">Cabp4</name>
    <name evidence="6" type="ORF">OENOEN_R01665</name>
</gene>
<dbReference type="InterPro" id="IPR018247">
    <property type="entry name" value="EF_Hand_1_Ca_BS"/>
</dbReference>
<evidence type="ECO:0000256" key="3">
    <source>
        <dbReference type="ARBA" id="ARBA00022837"/>
    </source>
</evidence>
<dbReference type="PANTHER" id="PTHR45917:SF4">
    <property type="entry name" value="CALCIUM-BINDING PROTEIN 4"/>
    <property type="match status" value="1"/>
</dbReference>
<protein>
    <submittedName>
        <fullName evidence="6">CABP4 protein</fullName>
    </submittedName>
</protein>
<dbReference type="SMART" id="SM00054">
    <property type="entry name" value="EFh"/>
    <property type="match status" value="3"/>
</dbReference>
<dbReference type="GO" id="GO:0005737">
    <property type="term" value="C:cytoplasm"/>
    <property type="evidence" value="ECO:0007669"/>
    <property type="project" value="TreeGrafter"/>
</dbReference>
<comment type="caution">
    <text evidence="6">The sequence shown here is derived from an EMBL/GenBank/DDBJ whole genome shotgun (WGS) entry which is preliminary data.</text>
</comment>
<dbReference type="Pfam" id="PF00036">
    <property type="entry name" value="EF-hand_1"/>
    <property type="match status" value="1"/>
</dbReference>
<dbReference type="Proteomes" id="UP000565754">
    <property type="component" value="Unassembled WGS sequence"/>
</dbReference>
<evidence type="ECO:0000256" key="2">
    <source>
        <dbReference type="ARBA" id="ARBA00022737"/>
    </source>
</evidence>
<evidence type="ECO:0000313" key="6">
    <source>
        <dbReference type="EMBL" id="NXM83591.1"/>
    </source>
</evidence>
<organism evidence="6 7">
    <name type="scientific">Oenanthe oenanthe</name>
    <name type="common">Northern wheatear</name>
    <dbReference type="NCBI Taxonomy" id="279966"/>
    <lineage>
        <taxon>Eukaryota</taxon>
        <taxon>Metazoa</taxon>
        <taxon>Chordata</taxon>
        <taxon>Craniata</taxon>
        <taxon>Vertebrata</taxon>
        <taxon>Euteleostomi</taxon>
        <taxon>Archelosauria</taxon>
        <taxon>Archosauria</taxon>
        <taxon>Dinosauria</taxon>
        <taxon>Saurischia</taxon>
        <taxon>Theropoda</taxon>
        <taxon>Coelurosauria</taxon>
        <taxon>Aves</taxon>
        <taxon>Neognathae</taxon>
        <taxon>Neoaves</taxon>
        <taxon>Telluraves</taxon>
        <taxon>Australaves</taxon>
        <taxon>Passeriformes</taxon>
        <taxon>Muscicapidae</taxon>
        <taxon>Oenanthe</taxon>
    </lineage>
</organism>
<feature type="compositionally biased region" description="Basic and acidic residues" evidence="4">
    <location>
        <begin position="10"/>
        <end position="41"/>
    </location>
</feature>
<dbReference type="SUPFAM" id="SSF47473">
    <property type="entry name" value="EF-hand"/>
    <property type="match status" value="1"/>
</dbReference>
<evidence type="ECO:0000313" key="7">
    <source>
        <dbReference type="Proteomes" id="UP000565754"/>
    </source>
</evidence>
<keyword evidence="3" id="KW-0106">Calcium</keyword>
<dbReference type="PROSITE" id="PS00018">
    <property type="entry name" value="EF_HAND_1"/>
    <property type="match status" value="2"/>
</dbReference>
<evidence type="ECO:0000259" key="5">
    <source>
        <dbReference type="PROSITE" id="PS50222"/>
    </source>
</evidence>
<dbReference type="InterPro" id="IPR011992">
    <property type="entry name" value="EF-hand-dom_pair"/>
</dbReference>
<dbReference type="PANTHER" id="PTHR45917">
    <property type="entry name" value="CALCIUM-BINDING PROTEIN 1-RELATED"/>
    <property type="match status" value="1"/>
</dbReference>
<keyword evidence="1" id="KW-0479">Metal-binding</keyword>